<dbReference type="EMBL" id="CADCTS010000445">
    <property type="protein sequence ID" value="CAA9330669.1"/>
    <property type="molecule type" value="Genomic_DNA"/>
</dbReference>
<evidence type="ECO:0000313" key="1">
    <source>
        <dbReference type="EMBL" id="CAA9330669.1"/>
    </source>
</evidence>
<sequence>ARLVLGLVGGSWLPVLGHSHS</sequence>
<reference evidence="1" key="1">
    <citation type="submission" date="2020-02" db="EMBL/GenBank/DDBJ databases">
        <authorList>
            <person name="Meier V. D."/>
        </authorList>
    </citation>
    <scope>NUCLEOTIDE SEQUENCE</scope>
    <source>
        <strain evidence="1">AVDCRST_MAG48</strain>
    </source>
</reference>
<accession>A0A6J4LDG8</accession>
<protein>
    <submittedName>
        <fullName evidence="1">Uncharacterized protein</fullName>
    </submittedName>
</protein>
<proteinExistence type="predicted"/>
<organism evidence="1">
    <name type="scientific">uncultured Friedmanniella sp</name>
    <dbReference type="NCBI Taxonomy" id="335381"/>
    <lineage>
        <taxon>Bacteria</taxon>
        <taxon>Bacillati</taxon>
        <taxon>Actinomycetota</taxon>
        <taxon>Actinomycetes</taxon>
        <taxon>Propionibacteriales</taxon>
        <taxon>Nocardioidaceae</taxon>
        <taxon>Friedmanniella</taxon>
        <taxon>environmental samples</taxon>
    </lineage>
</organism>
<gene>
    <name evidence="1" type="ORF">AVDCRST_MAG48-3122</name>
</gene>
<feature type="non-terminal residue" evidence="1">
    <location>
        <position position="1"/>
    </location>
</feature>
<name>A0A6J4LDG8_9ACTN</name>
<dbReference type="AlphaFoldDB" id="A0A6J4LDG8"/>